<evidence type="ECO:0000259" key="12">
    <source>
        <dbReference type="Pfam" id="PF07715"/>
    </source>
</evidence>
<keyword evidence="7 8" id="KW-0998">Cell outer membrane</keyword>
<evidence type="ECO:0000256" key="1">
    <source>
        <dbReference type="ARBA" id="ARBA00004571"/>
    </source>
</evidence>
<feature type="domain" description="TonB-dependent receptor-like beta-barrel" evidence="11">
    <location>
        <begin position="268"/>
        <end position="720"/>
    </location>
</feature>
<evidence type="ECO:0000256" key="7">
    <source>
        <dbReference type="ARBA" id="ARBA00023237"/>
    </source>
</evidence>
<dbReference type="PANTHER" id="PTHR30442">
    <property type="entry name" value="IRON III DICITRATE TRANSPORT PROTEIN FECA"/>
    <property type="match status" value="1"/>
</dbReference>
<reference evidence="13 14" key="1">
    <citation type="submission" date="2016-12" db="EMBL/GenBank/DDBJ databases">
        <title>Genome sequencing of Methylocaldum marinum.</title>
        <authorList>
            <person name="Takeuchi M."/>
            <person name="Kamagata Y."/>
            <person name="Hiraoka S."/>
            <person name="Oshima K."/>
            <person name="Hattori M."/>
            <person name="Iwasaki W."/>
        </authorList>
    </citation>
    <scope>NUCLEOTIDE SEQUENCE [LARGE SCALE GENOMIC DNA]</scope>
    <source>
        <strain evidence="13 14">S8</strain>
    </source>
</reference>
<dbReference type="KEGG" id="mmai:sS8_2165"/>
<sequence length="753" mass="83063">MLRCKRVIWPLSLVCLAANLPSQVRADEQAAPPESLGTIQVIGSEAQARDMPASAQYIDTSEIREQSYSDLNRILRRVPGVNIREEDGFGLFPNISFRGVDTTRSAKITVMEDGVLTAPAPYSAPAAYFSPAAGRMSGIEVLKGSSQIKYGPHITGGVLNYLSTPIPESGKAYLKFLFGSYNEVRTHGYVGDTLSTENGRFGYLVEGFYRGSDGFKTIDETADFRNGDATGFQQVEPMVRLSWEPNTDIYQRLEVKFGYSNMDADETYLGLSDTDFRKDPYRRYSASRFDNISSEHFRGFARYFISPTDNLDIITTAYYSEFNRNWQKLNDLRGGVTGNMNLSSALAGAGNGLGLDCVKGSIACNLRVRDNNRSYYLGGVETVANYRFDLGATHHELSGGFRYHEDQETRFQHDTVYNQAAGGTIIGKTVGAPGSQDDRKGLTNAYAFFLKDRIEWGNWGFTPGIRYEHLHQTYKNNLSPGNNGSSSLDMYAGGASLDYRFNEDFMMFGSVHRGFSPPGPQDAVVDKLKEETSNAYELGGRYSHGAFYAEIVGFYTQFENLLVVDSIGGTGSDANQNFGKVDSRGVELALNFDAGNAFAWGFSNPYFLSFTYTNAVQLNDAASTDPESIFSFGKKGNRVPYIPEYTLSFGSGLHFDHWGVDVTVNYVGETYTSASNTSAQVNGAGQPDARFGKTDDFVLLDISGYYQLTKGVKVLAGIQNATDEEYIVSRQPHGPRPGMPLFAYGGFELDFDI</sequence>
<dbReference type="GO" id="GO:0009279">
    <property type="term" value="C:cell outer membrane"/>
    <property type="evidence" value="ECO:0007669"/>
    <property type="project" value="UniProtKB-SubCell"/>
</dbReference>
<evidence type="ECO:0000256" key="10">
    <source>
        <dbReference type="SAM" id="SignalP"/>
    </source>
</evidence>
<dbReference type="Gene3D" id="2.170.130.10">
    <property type="entry name" value="TonB-dependent receptor, plug domain"/>
    <property type="match status" value="1"/>
</dbReference>
<keyword evidence="13" id="KW-0675">Receptor</keyword>
<organism evidence="13 14">
    <name type="scientific">Methylocaldum marinum</name>
    <dbReference type="NCBI Taxonomy" id="1432792"/>
    <lineage>
        <taxon>Bacteria</taxon>
        <taxon>Pseudomonadati</taxon>
        <taxon>Pseudomonadota</taxon>
        <taxon>Gammaproteobacteria</taxon>
        <taxon>Methylococcales</taxon>
        <taxon>Methylococcaceae</taxon>
        <taxon>Methylocaldum</taxon>
    </lineage>
</organism>
<evidence type="ECO:0000313" key="13">
    <source>
        <dbReference type="EMBL" id="BBA34117.1"/>
    </source>
</evidence>
<dbReference type="InterPro" id="IPR000531">
    <property type="entry name" value="Beta-barrel_TonB"/>
</dbReference>
<keyword evidence="2 8" id="KW-0813">Transport</keyword>
<keyword evidence="10" id="KW-0732">Signal</keyword>
<feature type="chain" id="PRO_5013146089" evidence="10">
    <location>
        <begin position="27"/>
        <end position="753"/>
    </location>
</feature>
<dbReference type="PANTHER" id="PTHR30442:SF0">
    <property type="entry name" value="FE(3+) DICITRATE TRANSPORT PROTEIN FECA"/>
    <property type="match status" value="1"/>
</dbReference>
<evidence type="ECO:0000259" key="11">
    <source>
        <dbReference type="Pfam" id="PF00593"/>
    </source>
</evidence>
<accession>A0A250KR99</accession>
<dbReference type="InterPro" id="IPR039426">
    <property type="entry name" value="TonB-dep_rcpt-like"/>
</dbReference>
<evidence type="ECO:0000313" key="14">
    <source>
        <dbReference type="Proteomes" id="UP000266313"/>
    </source>
</evidence>
<keyword evidence="6 8" id="KW-0472">Membrane</keyword>
<evidence type="ECO:0000256" key="8">
    <source>
        <dbReference type="PROSITE-ProRule" id="PRU01360"/>
    </source>
</evidence>
<feature type="domain" description="TonB-dependent receptor plug" evidence="12">
    <location>
        <begin position="48"/>
        <end position="158"/>
    </location>
</feature>
<dbReference type="GO" id="GO:0033214">
    <property type="term" value="P:siderophore-iron import into cell"/>
    <property type="evidence" value="ECO:0007669"/>
    <property type="project" value="TreeGrafter"/>
</dbReference>
<dbReference type="InterPro" id="IPR037066">
    <property type="entry name" value="Plug_dom_sf"/>
</dbReference>
<dbReference type="OrthoDB" id="9760494at2"/>
<dbReference type="InterPro" id="IPR036942">
    <property type="entry name" value="Beta-barrel_TonB_sf"/>
</dbReference>
<comment type="similarity">
    <text evidence="8 9">Belongs to the TonB-dependent receptor family.</text>
</comment>
<evidence type="ECO:0000256" key="5">
    <source>
        <dbReference type="ARBA" id="ARBA00023077"/>
    </source>
</evidence>
<proteinExistence type="inferred from homology"/>
<evidence type="ECO:0000256" key="6">
    <source>
        <dbReference type="ARBA" id="ARBA00023136"/>
    </source>
</evidence>
<keyword evidence="5 9" id="KW-0798">TonB box</keyword>
<name>A0A250KR99_9GAMM</name>
<keyword evidence="3 8" id="KW-1134">Transmembrane beta strand</keyword>
<dbReference type="Proteomes" id="UP000266313">
    <property type="component" value="Chromosome"/>
</dbReference>
<dbReference type="RefSeq" id="WP_119629597.1">
    <property type="nucleotide sequence ID" value="NZ_AP017928.1"/>
</dbReference>
<feature type="signal peptide" evidence="10">
    <location>
        <begin position="1"/>
        <end position="26"/>
    </location>
</feature>
<protein>
    <submittedName>
        <fullName evidence="13">TonB-dependent receptor</fullName>
    </submittedName>
</protein>
<keyword evidence="14" id="KW-1185">Reference proteome</keyword>
<dbReference type="EMBL" id="AP017928">
    <property type="protein sequence ID" value="BBA34117.1"/>
    <property type="molecule type" value="Genomic_DNA"/>
</dbReference>
<dbReference type="InterPro" id="IPR012910">
    <property type="entry name" value="Plug_dom"/>
</dbReference>
<dbReference type="SUPFAM" id="SSF56935">
    <property type="entry name" value="Porins"/>
    <property type="match status" value="1"/>
</dbReference>
<evidence type="ECO:0000256" key="9">
    <source>
        <dbReference type="RuleBase" id="RU003357"/>
    </source>
</evidence>
<evidence type="ECO:0000256" key="2">
    <source>
        <dbReference type="ARBA" id="ARBA00022448"/>
    </source>
</evidence>
<dbReference type="Gene3D" id="2.40.170.20">
    <property type="entry name" value="TonB-dependent receptor, beta-barrel domain"/>
    <property type="match status" value="1"/>
</dbReference>
<dbReference type="PROSITE" id="PS52016">
    <property type="entry name" value="TONB_DEPENDENT_REC_3"/>
    <property type="match status" value="1"/>
</dbReference>
<evidence type="ECO:0000256" key="4">
    <source>
        <dbReference type="ARBA" id="ARBA00022692"/>
    </source>
</evidence>
<dbReference type="Pfam" id="PF00593">
    <property type="entry name" value="TonB_dep_Rec_b-barrel"/>
    <property type="match status" value="1"/>
</dbReference>
<dbReference type="Pfam" id="PF07715">
    <property type="entry name" value="Plug"/>
    <property type="match status" value="1"/>
</dbReference>
<comment type="subcellular location">
    <subcellularLocation>
        <location evidence="1 8">Cell outer membrane</location>
        <topology evidence="1 8">Multi-pass membrane protein</topology>
    </subcellularLocation>
</comment>
<gene>
    <name evidence="13" type="ORF">sS8_2165</name>
</gene>
<evidence type="ECO:0000256" key="3">
    <source>
        <dbReference type="ARBA" id="ARBA00022452"/>
    </source>
</evidence>
<keyword evidence="4 8" id="KW-0812">Transmembrane</keyword>
<dbReference type="AlphaFoldDB" id="A0A250KR99"/>